<dbReference type="EMBL" id="JACBKZ010000008">
    <property type="protein sequence ID" value="KAF5944955.1"/>
    <property type="molecule type" value="Genomic_DNA"/>
</dbReference>
<dbReference type="Pfam" id="PF00067">
    <property type="entry name" value="p450"/>
    <property type="match status" value="1"/>
</dbReference>
<evidence type="ECO:0000256" key="3">
    <source>
        <dbReference type="ARBA" id="ARBA00022723"/>
    </source>
</evidence>
<keyword evidence="5 8" id="KW-0560">Oxidoreductase</keyword>
<keyword evidence="3 7" id="KW-0479">Metal-binding</keyword>
<accession>A0A7J7GXG4</accession>
<evidence type="ECO:0000256" key="7">
    <source>
        <dbReference type="PIRSR" id="PIRSR602401-1"/>
    </source>
</evidence>
<comment type="caution">
    <text evidence="9">The sequence shown here is derived from an EMBL/GenBank/DDBJ whole genome shotgun (WGS) entry which is preliminary data.</text>
</comment>
<dbReference type="InterPro" id="IPR017972">
    <property type="entry name" value="Cyt_P450_CS"/>
</dbReference>
<evidence type="ECO:0000256" key="2">
    <source>
        <dbReference type="ARBA" id="ARBA00022692"/>
    </source>
</evidence>
<organism evidence="9 10">
    <name type="scientific">Camellia sinensis</name>
    <name type="common">Tea plant</name>
    <name type="synonym">Thea sinensis</name>
    <dbReference type="NCBI Taxonomy" id="4442"/>
    <lineage>
        <taxon>Eukaryota</taxon>
        <taxon>Viridiplantae</taxon>
        <taxon>Streptophyta</taxon>
        <taxon>Embryophyta</taxon>
        <taxon>Tracheophyta</taxon>
        <taxon>Spermatophyta</taxon>
        <taxon>Magnoliopsida</taxon>
        <taxon>eudicotyledons</taxon>
        <taxon>Gunneridae</taxon>
        <taxon>Pentapetalae</taxon>
        <taxon>asterids</taxon>
        <taxon>Ericales</taxon>
        <taxon>Theaceae</taxon>
        <taxon>Camellia</taxon>
    </lineage>
</organism>
<feature type="binding site" description="axial binding residue" evidence="7">
    <location>
        <position position="70"/>
    </location>
    <ligand>
        <name>heme</name>
        <dbReference type="ChEBI" id="CHEBI:30413"/>
    </ligand>
    <ligandPart>
        <name>Fe</name>
        <dbReference type="ChEBI" id="CHEBI:18248"/>
    </ligandPart>
</feature>
<keyword evidence="10" id="KW-1185">Reference proteome</keyword>
<keyword evidence="2" id="KW-0812">Transmembrane</keyword>
<dbReference type="SUPFAM" id="SSF48264">
    <property type="entry name" value="Cytochrome P450"/>
    <property type="match status" value="1"/>
</dbReference>
<comment type="similarity">
    <text evidence="8">Belongs to the cytochrome P450 family.</text>
</comment>
<dbReference type="Gene3D" id="1.10.630.10">
    <property type="entry name" value="Cytochrome P450"/>
    <property type="match status" value="1"/>
</dbReference>
<evidence type="ECO:0000256" key="6">
    <source>
        <dbReference type="ARBA" id="ARBA00023004"/>
    </source>
</evidence>
<dbReference type="PRINTS" id="PR00463">
    <property type="entry name" value="EP450I"/>
</dbReference>
<evidence type="ECO:0000256" key="5">
    <source>
        <dbReference type="ARBA" id="ARBA00023002"/>
    </source>
</evidence>
<evidence type="ECO:0000256" key="1">
    <source>
        <dbReference type="ARBA" id="ARBA00004167"/>
    </source>
</evidence>
<evidence type="ECO:0000256" key="4">
    <source>
        <dbReference type="ARBA" id="ARBA00022989"/>
    </source>
</evidence>
<proteinExistence type="inferred from homology"/>
<evidence type="ECO:0000313" key="10">
    <source>
        <dbReference type="Proteomes" id="UP000593564"/>
    </source>
</evidence>
<evidence type="ECO:0008006" key="11">
    <source>
        <dbReference type="Google" id="ProtNLM"/>
    </source>
</evidence>
<protein>
    <recommendedName>
        <fullName evidence="11">Cytochrome P450</fullName>
    </recommendedName>
</protein>
<keyword evidence="6 7" id="KW-0408">Iron</keyword>
<reference evidence="10" key="1">
    <citation type="journal article" date="2020" name="Nat. Commun.">
        <title>Genome assembly of wild tea tree DASZ reveals pedigree and selection history of tea varieties.</title>
        <authorList>
            <person name="Zhang W."/>
            <person name="Zhang Y."/>
            <person name="Qiu H."/>
            <person name="Guo Y."/>
            <person name="Wan H."/>
            <person name="Zhang X."/>
            <person name="Scossa F."/>
            <person name="Alseekh S."/>
            <person name="Zhang Q."/>
            <person name="Wang P."/>
            <person name="Xu L."/>
            <person name="Schmidt M.H."/>
            <person name="Jia X."/>
            <person name="Li D."/>
            <person name="Zhu A."/>
            <person name="Guo F."/>
            <person name="Chen W."/>
            <person name="Ni D."/>
            <person name="Usadel B."/>
            <person name="Fernie A.R."/>
            <person name="Wen W."/>
        </authorList>
    </citation>
    <scope>NUCLEOTIDE SEQUENCE [LARGE SCALE GENOMIC DNA]</scope>
    <source>
        <strain evidence="10">cv. G240</strain>
    </source>
</reference>
<dbReference type="GO" id="GO:0016705">
    <property type="term" value="F:oxidoreductase activity, acting on paired donors, with incorporation or reduction of molecular oxygen"/>
    <property type="evidence" value="ECO:0007669"/>
    <property type="project" value="InterPro"/>
</dbReference>
<comment type="subcellular location">
    <subcellularLocation>
        <location evidence="1">Membrane</location>
        <topology evidence="1">Single-pass membrane protein</topology>
    </subcellularLocation>
</comment>
<dbReference type="GO" id="GO:0005506">
    <property type="term" value="F:iron ion binding"/>
    <property type="evidence" value="ECO:0007669"/>
    <property type="project" value="InterPro"/>
</dbReference>
<dbReference type="GO" id="GO:0004497">
    <property type="term" value="F:monooxygenase activity"/>
    <property type="evidence" value="ECO:0007669"/>
    <property type="project" value="UniProtKB-KW"/>
</dbReference>
<keyword evidence="7 8" id="KW-0349">Heme</keyword>
<dbReference type="PANTHER" id="PTHR24286">
    <property type="entry name" value="CYTOCHROME P450 26"/>
    <property type="match status" value="1"/>
</dbReference>
<gene>
    <name evidence="9" type="ORF">HYC85_019032</name>
</gene>
<dbReference type="PROSITE" id="PS00086">
    <property type="entry name" value="CYTOCHROME_P450"/>
    <property type="match status" value="1"/>
</dbReference>
<keyword evidence="4" id="KW-1133">Transmembrane helix</keyword>
<dbReference type="InterPro" id="IPR002401">
    <property type="entry name" value="Cyt_P450_E_grp-I"/>
</dbReference>
<dbReference type="GO" id="GO:0016020">
    <property type="term" value="C:membrane"/>
    <property type="evidence" value="ECO:0007669"/>
    <property type="project" value="UniProtKB-SubCell"/>
</dbReference>
<dbReference type="Proteomes" id="UP000593564">
    <property type="component" value="Unassembled WGS sequence"/>
</dbReference>
<dbReference type="PANTHER" id="PTHR24286:SF88">
    <property type="entry name" value="BETA-AMYRIN 28-OXIDASE-LIKE"/>
    <property type="match status" value="1"/>
</dbReference>
<dbReference type="InterPro" id="IPR001128">
    <property type="entry name" value="Cyt_P450"/>
</dbReference>
<dbReference type="GO" id="GO:0016125">
    <property type="term" value="P:sterol metabolic process"/>
    <property type="evidence" value="ECO:0007669"/>
    <property type="project" value="TreeGrafter"/>
</dbReference>
<keyword evidence="4" id="KW-0472">Membrane</keyword>
<dbReference type="InterPro" id="IPR036396">
    <property type="entry name" value="Cyt_P450_sf"/>
</dbReference>
<name>A0A7J7GXG4_CAMSI</name>
<dbReference type="GO" id="GO:0020037">
    <property type="term" value="F:heme binding"/>
    <property type="evidence" value="ECO:0007669"/>
    <property type="project" value="InterPro"/>
</dbReference>
<sequence>MAGGLKPWPVRCGDGQQAIPCPQVYWIINTTNKNSVYFQDPKKFDPLRYEGGEAPAPYTYMPFGGGLRLCLGKEYARLVVLTFIHNVVKKHKGEVLFSKEKVLGDMVPMPEKGIPIRLHPH</sequence>
<comment type="cofactor">
    <cofactor evidence="7">
        <name>heme</name>
        <dbReference type="ChEBI" id="CHEBI:30413"/>
    </cofactor>
</comment>
<evidence type="ECO:0000256" key="8">
    <source>
        <dbReference type="RuleBase" id="RU000461"/>
    </source>
</evidence>
<evidence type="ECO:0000313" key="9">
    <source>
        <dbReference type="EMBL" id="KAF5944955.1"/>
    </source>
</evidence>
<reference evidence="9 10" key="2">
    <citation type="submission" date="2020-07" db="EMBL/GenBank/DDBJ databases">
        <title>Genome assembly of wild tea tree DASZ reveals pedigree and selection history of tea varieties.</title>
        <authorList>
            <person name="Zhang W."/>
        </authorList>
    </citation>
    <scope>NUCLEOTIDE SEQUENCE [LARGE SCALE GENOMIC DNA]</scope>
    <source>
        <strain evidence="10">cv. G240</strain>
        <tissue evidence="9">Leaf</tissue>
    </source>
</reference>
<dbReference type="AlphaFoldDB" id="A0A7J7GXG4"/>
<keyword evidence="8" id="KW-0503">Monooxygenase</keyword>